<evidence type="ECO:0000313" key="3">
    <source>
        <dbReference type="Proteomes" id="UP001151760"/>
    </source>
</evidence>
<name>A0ABQ5FIG2_9ASTR</name>
<dbReference type="EMBL" id="BQNB010017430">
    <property type="protein sequence ID" value="GJT63085.1"/>
    <property type="molecule type" value="Genomic_DNA"/>
</dbReference>
<feature type="compositionally biased region" description="Polar residues" evidence="1">
    <location>
        <begin position="33"/>
        <end position="49"/>
    </location>
</feature>
<feature type="region of interest" description="Disordered" evidence="1">
    <location>
        <begin position="31"/>
        <end position="54"/>
    </location>
</feature>
<gene>
    <name evidence="2" type="ORF">Tco_1006618</name>
</gene>
<reference evidence="2" key="1">
    <citation type="journal article" date="2022" name="Int. J. Mol. Sci.">
        <title>Draft Genome of Tanacetum Coccineum: Genomic Comparison of Closely Related Tanacetum-Family Plants.</title>
        <authorList>
            <person name="Yamashiro T."/>
            <person name="Shiraishi A."/>
            <person name="Nakayama K."/>
            <person name="Satake H."/>
        </authorList>
    </citation>
    <scope>NUCLEOTIDE SEQUENCE</scope>
</reference>
<sequence length="74" mass="8479">MWWFRIKQYFQIQDYALFIKNGNSWVPIPVTSPAETGTSTGTKMTVPSTTEEKTCKKNDVKARSLLLMALPMNH</sequence>
<dbReference type="Proteomes" id="UP001151760">
    <property type="component" value="Unassembled WGS sequence"/>
</dbReference>
<accession>A0ABQ5FIG2</accession>
<proteinExistence type="predicted"/>
<comment type="caution">
    <text evidence="2">The sequence shown here is derived from an EMBL/GenBank/DDBJ whole genome shotgun (WGS) entry which is preliminary data.</text>
</comment>
<evidence type="ECO:0000256" key="1">
    <source>
        <dbReference type="SAM" id="MobiDB-lite"/>
    </source>
</evidence>
<evidence type="ECO:0000313" key="2">
    <source>
        <dbReference type="EMBL" id="GJT63085.1"/>
    </source>
</evidence>
<keyword evidence="3" id="KW-1185">Reference proteome</keyword>
<organism evidence="2 3">
    <name type="scientific">Tanacetum coccineum</name>
    <dbReference type="NCBI Taxonomy" id="301880"/>
    <lineage>
        <taxon>Eukaryota</taxon>
        <taxon>Viridiplantae</taxon>
        <taxon>Streptophyta</taxon>
        <taxon>Embryophyta</taxon>
        <taxon>Tracheophyta</taxon>
        <taxon>Spermatophyta</taxon>
        <taxon>Magnoliopsida</taxon>
        <taxon>eudicotyledons</taxon>
        <taxon>Gunneridae</taxon>
        <taxon>Pentapetalae</taxon>
        <taxon>asterids</taxon>
        <taxon>campanulids</taxon>
        <taxon>Asterales</taxon>
        <taxon>Asteraceae</taxon>
        <taxon>Asteroideae</taxon>
        <taxon>Anthemideae</taxon>
        <taxon>Anthemidinae</taxon>
        <taxon>Tanacetum</taxon>
    </lineage>
</organism>
<protein>
    <submittedName>
        <fullName evidence="2">Uncharacterized protein</fullName>
    </submittedName>
</protein>
<reference evidence="2" key="2">
    <citation type="submission" date="2022-01" db="EMBL/GenBank/DDBJ databases">
        <authorList>
            <person name="Yamashiro T."/>
            <person name="Shiraishi A."/>
            <person name="Satake H."/>
            <person name="Nakayama K."/>
        </authorList>
    </citation>
    <scope>NUCLEOTIDE SEQUENCE</scope>
</reference>